<dbReference type="EMBL" id="JACXVP010000004">
    <property type="protein sequence ID" value="KAG5608054.1"/>
    <property type="molecule type" value="Genomic_DNA"/>
</dbReference>
<feature type="compositionally biased region" description="Pro residues" evidence="1">
    <location>
        <begin position="33"/>
        <end position="42"/>
    </location>
</feature>
<dbReference type="Proteomes" id="UP000824120">
    <property type="component" value="Chromosome 4"/>
</dbReference>
<dbReference type="AlphaFoldDB" id="A0A9J5ZAU9"/>
<keyword evidence="3" id="KW-1185">Reference proteome</keyword>
<feature type="compositionally biased region" description="Polar residues" evidence="1">
    <location>
        <begin position="1"/>
        <end position="17"/>
    </location>
</feature>
<gene>
    <name evidence="2" type="ORF">H5410_019335</name>
</gene>
<proteinExistence type="predicted"/>
<evidence type="ECO:0000313" key="2">
    <source>
        <dbReference type="EMBL" id="KAG5608054.1"/>
    </source>
</evidence>
<name>A0A9J5ZAU9_SOLCO</name>
<comment type="caution">
    <text evidence="2">The sequence shown here is derived from an EMBL/GenBank/DDBJ whole genome shotgun (WGS) entry which is preliminary data.</text>
</comment>
<sequence>KLNRTGSNTGLTPTAVTTVEKKKTIYLRSTHPPRNPHPPPYHQPQAPSSKLPRRVFFIPEGIHKIAAVSSCNSRNW</sequence>
<evidence type="ECO:0000313" key="3">
    <source>
        <dbReference type="Proteomes" id="UP000824120"/>
    </source>
</evidence>
<reference evidence="2 3" key="1">
    <citation type="submission" date="2020-09" db="EMBL/GenBank/DDBJ databases">
        <title>De no assembly of potato wild relative species, Solanum commersonii.</title>
        <authorList>
            <person name="Cho K."/>
        </authorList>
    </citation>
    <scope>NUCLEOTIDE SEQUENCE [LARGE SCALE GENOMIC DNA]</scope>
    <source>
        <strain evidence="2">LZ3.2</strain>
        <tissue evidence="2">Leaf</tissue>
    </source>
</reference>
<evidence type="ECO:0000256" key="1">
    <source>
        <dbReference type="SAM" id="MobiDB-lite"/>
    </source>
</evidence>
<feature type="non-terminal residue" evidence="2">
    <location>
        <position position="76"/>
    </location>
</feature>
<organism evidence="2 3">
    <name type="scientific">Solanum commersonii</name>
    <name type="common">Commerson's wild potato</name>
    <name type="synonym">Commerson's nightshade</name>
    <dbReference type="NCBI Taxonomy" id="4109"/>
    <lineage>
        <taxon>Eukaryota</taxon>
        <taxon>Viridiplantae</taxon>
        <taxon>Streptophyta</taxon>
        <taxon>Embryophyta</taxon>
        <taxon>Tracheophyta</taxon>
        <taxon>Spermatophyta</taxon>
        <taxon>Magnoliopsida</taxon>
        <taxon>eudicotyledons</taxon>
        <taxon>Gunneridae</taxon>
        <taxon>Pentapetalae</taxon>
        <taxon>asterids</taxon>
        <taxon>lamiids</taxon>
        <taxon>Solanales</taxon>
        <taxon>Solanaceae</taxon>
        <taxon>Solanoideae</taxon>
        <taxon>Solaneae</taxon>
        <taxon>Solanum</taxon>
    </lineage>
</organism>
<protein>
    <submittedName>
        <fullName evidence="2">Uncharacterized protein</fullName>
    </submittedName>
</protein>
<accession>A0A9J5ZAU9</accession>
<feature type="region of interest" description="Disordered" evidence="1">
    <location>
        <begin position="1"/>
        <end position="51"/>
    </location>
</feature>